<dbReference type="GO" id="GO:0009253">
    <property type="term" value="P:peptidoglycan catabolic process"/>
    <property type="evidence" value="ECO:0007669"/>
    <property type="project" value="InterPro"/>
</dbReference>
<protein>
    <submittedName>
        <fullName evidence="4">Lysozyme M1</fullName>
        <ecNumber evidence="4">3.2.1.17</ecNumber>
    </submittedName>
</protein>
<evidence type="ECO:0000256" key="2">
    <source>
        <dbReference type="ARBA" id="ARBA00022801"/>
    </source>
</evidence>
<dbReference type="AlphaFoldDB" id="A0A2S9YBP4"/>
<dbReference type="PANTHER" id="PTHR34135:SF2">
    <property type="entry name" value="LYSOZYME"/>
    <property type="match status" value="1"/>
</dbReference>
<keyword evidence="3 4" id="KW-0326">Glycosidase</keyword>
<name>A0A2S9YBP4_9BACT</name>
<dbReference type="GO" id="GO:0003796">
    <property type="term" value="F:lysozyme activity"/>
    <property type="evidence" value="ECO:0007669"/>
    <property type="project" value="UniProtKB-EC"/>
</dbReference>
<gene>
    <name evidence="4" type="primary">acm</name>
    <name evidence="4" type="ORF">ENSA5_21680</name>
</gene>
<dbReference type="PANTHER" id="PTHR34135">
    <property type="entry name" value="LYSOZYME"/>
    <property type="match status" value="1"/>
</dbReference>
<reference evidence="4 5" key="1">
    <citation type="submission" date="2018-03" db="EMBL/GenBank/DDBJ databases">
        <title>Draft Genome Sequences of the Obligatory Marine Myxobacteria Enhygromyxa salina SWB005.</title>
        <authorList>
            <person name="Poehlein A."/>
            <person name="Moghaddam J.A."/>
            <person name="Harms H."/>
            <person name="Alanjari M."/>
            <person name="Koenig G.M."/>
            <person name="Daniel R."/>
            <person name="Schaeberle T.F."/>
        </authorList>
    </citation>
    <scope>NUCLEOTIDE SEQUENCE [LARGE SCALE GENOMIC DNA]</scope>
    <source>
        <strain evidence="4 5">SWB005</strain>
    </source>
</reference>
<dbReference type="Pfam" id="PF01183">
    <property type="entry name" value="Glyco_hydro_25"/>
    <property type="match status" value="1"/>
</dbReference>
<dbReference type="GO" id="GO:0016052">
    <property type="term" value="P:carbohydrate catabolic process"/>
    <property type="evidence" value="ECO:0007669"/>
    <property type="project" value="TreeGrafter"/>
</dbReference>
<dbReference type="EMBL" id="PVNK01000114">
    <property type="protein sequence ID" value="PRQ02523.1"/>
    <property type="molecule type" value="Genomic_DNA"/>
</dbReference>
<dbReference type="InterPro" id="IPR002053">
    <property type="entry name" value="Glyco_hydro_25"/>
</dbReference>
<accession>A0A2S9YBP4</accession>
<dbReference type="RefSeq" id="WP_181197630.1">
    <property type="nucleotide sequence ID" value="NZ_PVNK01000114.1"/>
</dbReference>
<proteinExistence type="inferred from homology"/>
<organism evidence="4 5">
    <name type="scientific">Enhygromyxa salina</name>
    <dbReference type="NCBI Taxonomy" id="215803"/>
    <lineage>
        <taxon>Bacteria</taxon>
        <taxon>Pseudomonadati</taxon>
        <taxon>Myxococcota</taxon>
        <taxon>Polyangia</taxon>
        <taxon>Nannocystales</taxon>
        <taxon>Nannocystaceae</taxon>
        <taxon>Enhygromyxa</taxon>
    </lineage>
</organism>
<dbReference type="InterPro" id="IPR017853">
    <property type="entry name" value="GH"/>
</dbReference>
<dbReference type="SUPFAM" id="SSF51445">
    <property type="entry name" value="(Trans)glycosidases"/>
    <property type="match status" value="1"/>
</dbReference>
<dbReference type="EC" id="3.2.1.17" evidence="4"/>
<evidence type="ECO:0000313" key="4">
    <source>
        <dbReference type="EMBL" id="PRQ02523.1"/>
    </source>
</evidence>
<dbReference type="Proteomes" id="UP000237968">
    <property type="component" value="Unassembled WGS sequence"/>
</dbReference>
<dbReference type="GO" id="GO:0016998">
    <property type="term" value="P:cell wall macromolecule catabolic process"/>
    <property type="evidence" value="ECO:0007669"/>
    <property type="project" value="InterPro"/>
</dbReference>
<dbReference type="PROSITE" id="PS51904">
    <property type="entry name" value="GLYCOSYL_HYDROL_F25_2"/>
    <property type="match status" value="1"/>
</dbReference>
<sequence length="251" mass="27521">MGDWIQGLDIAQYQPNTDFSAVSDGGFRFVFAKATEGAKSRGGGYVDPTFRDNWAKLVALDPRKRGGLYRGAYHFARPDHSKRGCGRAAGVAEAQWFCEVLKKVGDCREGCLPPVLDYEKSNNCSPADNAKWIRGFLDTIQHELGRPGMLYTGPKVWRSQLGGCADFIDELLWVVTWSKSKPEPAPMPVGADWPWTFWQWSAGGSNNYYGQVPGVMNKDCDIDRFSGDEAALAALALLGDRTQGATTGAGR</sequence>
<comment type="caution">
    <text evidence="4">The sequence shown here is derived from an EMBL/GenBank/DDBJ whole genome shotgun (WGS) entry which is preliminary data.</text>
</comment>
<evidence type="ECO:0000313" key="5">
    <source>
        <dbReference type="Proteomes" id="UP000237968"/>
    </source>
</evidence>
<dbReference type="SMART" id="SM00641">
    <property type="entry name" value="Glyco_25"/>
    <property type="match status" value="1"/>
</dbReference>
<evidence type="ECO:0000256" key="1">
    <source>
        <dbReference type="ARBA" id="ARBA00010646"/>
    </source>
</evidence>
<dbReference type="InterPro" id="IPR018077">
    <property type="entry name" value="Glyco_hydro_fam25_subgr"/>
</dbReference>
<comment type="similarity">
    <text evidence="1">Belongs to the glycosyl hydrolase 25 family.</text>
</comment>
<keyword evidence="5" id="KW-1185">Reference proteome</keyword>
<dbReference type="CDD" id="cd00599">
    <property type="entry name" value="GH25_muramidase"/>
    <property type="match status" value="1"/>
</dbReference>
<evidence type="ECO:0000256" key="3">
    <source>
        <dbReference type="ARBA" id="ARBA00023295"/>
    </source>
</evidence>
<dbReference type="Gene3D" id="3.20.20.80">
    <property type="entry name" value="Glycosidases"/>
    <property type="match status" value="1"/>
</dbReference>
<keyword evidence="2 4" id="KW-0378">Hydrolase</keyword>